<dbReference type="InterPro" id="IPR000515">
    <property type="entry name" value="MetI-like"/>
</dbReference>
<feature type="transmembrane region" description="Helical" evidence="7">
    <location>
        <begin position="197"/>
        <end position="221"/>
    </location>
</feature>
<keyword evidence="3" id="KW-1003">Cell membrane</keyword>
<dbReference type="InterPro" id="IPR035906">
    <property type="entry name" value="MetI-like_sf"/>
</dbReference>
<dbReference type="PANTHER" id="PTHR43386:SF1">
    <property type="entry name" value="D,D-DIPEPTIDE TRANSPORT SYSTEM PERMEASE PROTEIN DDPC-RELATED"/>
    <property type="match status" value="1"/>
</dbReference>
<dbReference type="Pfam" id="PF12911">
    <property type="entry name" value="OppC_N"/>
    <property type="match status" value="1"/>
</dbReference>
<evidence type="ECO:0000256" key="2">
    <source>
        <dbReference type="ARBA" id="ARBA00022448"/>
    </source>
</evidence>
<evidence type="ECO:0000256" key="6">
    <source>
        <dbReference type="ARBA" id="ARBA00023136"/>
    </source>
</evidence>
<dbReference type="AlphaFoldDB" id="A0A1M4YGS1"/>
<evidence type="ECO:0000313" key="10">
    <source>
        <dbReference type="Proteomes" id="UP000184076"/>
    </source>
</evidence>
<evidence type="ECO:0000256" key="1">
    <source>
        <dbReference type="ARBA" id="ARBA00004651"/>
    </source>
</evidence>
<dbReference type="SUPFAM" id="SSF161098">
    <property type="entry name" value="MetI-like"/>
    <property type="match status" value="1"/>
</dbReference>
<feature type="domain" description="ABC transmembrane type-1" evidence="8">
    <location>
        <begin position="76"/>
        <end position="265"/>
    </location>
</feature>
<dbReference type="EMBL" id="FQVB01000010">
    <property type="protein sequence ID" value="SHF04930.1"/>
    <property type="molecule type" value="Genomic_DNA"/>
</dbReference>
<evidence type="ECO:0000256" key="4">
    <source>
        <dbReference type="ARBA" id="ARBA00022692"/>
    </source>
</evidence>
<keyword evidence="5 7" id="KW-1133">Transmembrane helix</keyword>
<keyword evidence="2 7" id="KW-0813">Transport</keyword>
<comment type="subcellular location">
    <subcellularLocation>
        <location evidence="1 7">Cell membrane</location>
        <topology evidence="1 7">Multi-pass membrane protein</topology>
    </subcellularLocation>
</comment>
<dbReference type="PROSITE" id="PS50928">
    <property type="entry name" value="ABC_TM1"/>
    <property type="match status" value="1"/>
</dbReference>
<feature type="transmembrane region" description="Helical" evidence="7">
    <location>
        <begin position="80"/>
        <end position="103"/>
    </location>
</feature>
<dbReference type="RefSeq" id="WP_073038009.1">
    <property type="nucleotide sequence ID" value="NZ_FQVB01000010.1"/>
</dbReference>
<keyword evidence="10" id="KW-1185">Reference proteome</keyword>
<comment type="similarity">
    <text evidence="7">Belongs to the binding-protein-dependent transport system permease family.</text>
</comment>
<keyword evidence="4 7" id="KW-0812">Transmembrane</keyword>
<dbReference type="Pfam" id="PF00528">
    <property type="entry name" value="BPD_transp_1"/>
    <property type="match status" value="1"/>
</dbReference>
<dbReference type="GO" id="GO:0005886">
    <property type="term" value="C:plasma membrane"/>
    <property type="evidence" value="ECO:0007669"/>
    <property type="project" value="UniProtKB-SubCell"/>
</dbReference>
<feature type="transmembrane region" description="Helical" evidence="7">
    <location>
        <begin position="115"/>
        <end position="135"/>
    </location>
</feature>
<proteinExistence type="inferred from homology"/>
<feature type="transmembrane region" description="Helical" evidence="7">
    <location>
        <begin position="242"/>
        <end position="264"/>
    </location>
</feature>
<dbReference type="Proteomes" id="UP000184076">
    <property type="component" value="Unassembled WGS sequence"/>
</dbReference>
<protein>
    <submittedName>
        <fullName evidence="9">Peptide/nickel transport system permease protein</fullName>
    </submittedName>
</protein>
<sequence>MNRLELFTDLLRNRTAALGLCLIAGIVAVALAGPALAPYDPLVPAPLDRLQPPSAQHLFGTDSLGRDILSRVIHGSRLSLLIGIISVTISLVPGTVLGLLAGYFGDPLDSIIMRVMDVLLAFPAVLLAIFITAILGPSLPNTMIAVGIVYIPHYARIVRSNVLSLKQQLFVQAIRHLGGSHARVILLHILPNTFAPIIVYATLGMGTAVLQAAALGFLGLGAQPPQPEWGAMLSEGRQYIQMAPHVAGFPGLAILLLVLGFNLFGDGLRDVLDPSLRSR</sequence>
<dbReference type="InterPro" id="IPR050366">
    <property type="entry name" value="BP-dependent_transpt_permease"/>
</dbReference>
<dbReference type="CDD" id="cd06261">
    <property type="entry name" value="TM_PBP2"/>
    <property type="match status" value="1"/>
</dbReference>
<gene>
    <name evidence="9" type="ORF">SAMN02745206_01254</name>
</gene>
<dbReference type="PANTHER" id="PTHR43386">
    <property type="entry name" value="OLIGOPEPTIDE TRANSPORT SYSTEM PERMEASE PROTEIN APPC"/>
    <property type="match status" value="1"/>
</dbReference>
<evidence type="ECO:0000256" key="5">
    <source>
        <dbReference type="ARBA" id="ARBA00022989"/>
    </source>
</evidence>
<evidence type="ECO:0000256" key="3">
    <source>
        <dbReference type="ARBA" id="ARBA00022475"/>
    </source>
</evidence>
<keyword evidence="6 7" id="KW-0472">Membrane</keyword>
<evidence type="ECO:0000256" key="7">
    <source>
        <dbReference type="RuleBase" id="RU363032"/>
    </source>
</evidence>
<accession>A0A1M4YGS1</accession>
<reference evidence="10" key="1">
    <citation type="submission" date="2016-11" db="EMBL/GenBank/DDBJ databases">
        <authorList>
            <person name="Varghese N."/>
            <person name="Submissions S."/>
        </authorList>
    </citation>
    <scope>NUCLEOTIDE SEQUENCE [LARGE SCALE GENOMIC DNA]</scope>
    <source>
        <strain evidence="10">DSM 9756</strain>
    </source>
</reference>
<dbReference type="GO" id="GO:0055085">
    <property type="term" value="P:transmembrane transport"/>
    <property type="evidence" value="ECO:0007669"/>
    <property type="project" value="InterPro"/>
</dbReference>
<organism evidence="9 10">
    <name type="scientific">Desulfacinum infernum DSM 9756</name>
    <dbReference type="NCBI Taxonomy" id="1121391"/>
    <lineage>
        <taxon>Bacteria</taxon>
        <taxon>Pseudomonadati</taxon>
        <taxon>Thermodesulfobacteriota</taxon>
        <taxon>Syntrophobacteria</taxon>
        <taxon>Syntrophobacterales</taxon>
        <taxon>Syntrophobacteraceae</taxon>
        <taxon>Desulfacinum</taxon>
    </lineage>
</organism>
<dbReference type="InterPro" id="IPR025966">
    <property type="entry name" value="OppC_N"/>
</dbReference>
<dbReference type="OrthoDB" id="9766870at2"/>
<dbReference type="STRING" id="1121391.SAMN02745206_01254"/>
<dbReference type="Gene3D" id="1.10.3720.10">
    <property type="entry name" value="MetI-like"/>
    <property type="match status" value="1"/>
</dbReference>
<evidence type="ECO:0000259" key="8">
    <source>
        <dbReference type="PROSITE" id="PS50928"/>
    </source>
</evidence>
<evidence type="ECO:0000313" key="9">
    <source>
        <dbReference type="EMBL" id="SHF04930.1"/>
    </source>
</evidence>
<name>A0A1M4YGS1_9BACT</name>